<dbReference type="SMART" id="SM00149">
    <property type="entry name" value="PLCYc"/>
    <property type="match status" value="1"/>
</dbReference>
<dbReference type="InterPro" id="IPR017946">
    <property type="entry name" value="PLC-like_Pdiesterase_TIM-brl"/>
</dbReference>
<dbReference type="EC" id="3.1.4.11" evidence="7"/>
<evidence type="ECO:0000256" key="7">
    <source>
        <dbReference type="RuleBase" id="RU361133"/>
    </source>
</evidence>
<dbReference type="Pfam" id="PF00168">
    <property type="entry name" value="C2"/>
    <property type="match status" value="1"/>
</dbReference>
<dbReference type="PANTHER" id="PTHR10336">
    <property type="entry name" value="PHOSPHOINOSITIDE-SPECIFIC PHOSPHOLIPASE C FAMILY PROTEIN"/>
    <property type="match status" value="1"/>
</dbReference>
<dbReference type="Pfam" id="PF00387">
    <property type="entry name" value="PI-PLC-Y"/>
    <property type="match status" value="1"/>
</dbReference>
<dbReference type="GO" id="GO:0016042">
    <property type="term" value="P:lipid catabolic process"/>
    <property type="evidence" value="ECO:0007669"/>
    <property type="project" value="UniProtKB-KW"/>
</dbReference>
<evidence type="ECO:0000259" key="9">
    <source>
        <dbReference type="PROSITE" id="PS50004"/>
    </source>
</evidence>
<evidence type="ECO:0000256" key="4">
    <source>
        <dbReference type="ARBA" id="ARBA00023098"/>
    </source>
</evidence>
<evidence type="ECO:0000259" key="10">
    <source>
        <dbReference type="PROSITE" id="PS50008"/>
    </source>
</evidence>
<feature type="domain" description="C2" evidence="9">
    <location>
        <begin position="353"/>
        <end position="495"/>
    </location>
</feature>
<keyword evidence="5" id="KW-0807">Transducer</keyword>
<dbReference type="Gene3D" id="2.60.40.150">
    <property type="entry name" value="C2 domain"/>
    <property type="match status" value="1"/>
</dbReference>
<comment type="catalytic activity">
    <reaction evidence="1 7">
        <text>a 1,2-diacyl-sn-glycero-3-phospho-(1D-myo-inositol-4,5-bisphosphate) + H2O = 1D-myo-inositol 1,4,5-trisphosphate + a 1,2-diacyl-sn-glycerol + H(+)</text>
        <dbReference type="Rhea" id="RHEA:33179"/>
        <dbReference type="ChEBI" id="CHEBI:15377"/>
        <dbReference type="ChEBI" id="CHEBI:15378"/>
        <dbReference type="ChEBI" id="CHEBI:17815"/>
        <dbReference type="ChEBI" id="CHEBI:58456"/>
        <dbReference type="ChEBI" id="CHEBI:203600"/>
        <dbReference type="EC" id="3.1.4.11"/>
    </reaction>
</comment>
<reference evidence="11 12" key="1">
    <citation type="journal article" date="2018" name="Nat. Ecol. Evol.">
        <title>Pezizomycetes genomes reveal the molecular basis of ectomycorrhizal truffle lifestyle.</title>
        <authorList>
            <person name="Murat C."/>
            <person name="Payen T."/>
            <person name="Noel B."/>
            <person name="Kuo A."/>
            <person name="Morin E."/>
            <person name="Chen J."/>
            <person name="Kohler A."/>
            <person name="Krizsan K."/>
            <person name="Balestrini R."/>
            <person name="Da Silva C."/>
            <person name="Montanini B."/>
            <person name="Hainaut M."/>
            <person name="Levati E."/>
            <person name="Barry K.W."/>
            <person name="Belfiori B."/>
            <person name="Cichocki N."/>
            <person name="Clum A."/>
            <person name="Dockter R.B."/>
            <person name="Fauchery L."/>
            <person name="Guy J."/>
            <person name="Iotti M."/>
            <person name="Le Tacon F."/>
            <person name="Lindquist E.A."/>
            <person name="Lipzen A."/>
            <person name="Malagnac F."/>
            <person name="Mello A."/>
            <person name="Molinier V."/>
            <person name="Miyauchi S."/>
            <person name="Poulain J."/>
            <person name="Riccioni C."/>
            <person name="Rubini A."/>
            <person name="Sitrit Y."/>
            <person name="Splivallo R."/>
            <person name="Traeger S."/>
            <person name="Wang M."/>
            <person name="Zifcakova L."/>
            <person name="Wipf D."/>
            <person name="Zambonelli A."/>
            <person name="Paolocci F."/>
            <person name="Nowrousian M."/>
            <person name="Ottonello S."/>
            <person name="Baldrian P."/>
            <person name="Spatafora J.W."/>
            <person name="Henrissat B."/>
            <person name="Nagy L.G."/>
            <person name="Aury J.M."/>
            <person name="Wincker P."/>
            <person name="Grigoriev I.V."/>
            <person name="Bonfante P."/>
            <person name="Martin F.M."/>
        </authorList>
    </citation>
    <scope>NUCLEOTIDE SEQUENCE [LARGE SCALE GENOMIC DNA]</scope>
    <source>
        <strain evidence="11 12">ATCC MYA-4762</strain>
    </source>
</reference>
<keyword evidence="4 7" id="KW-0443">Lipid metabolism</keyword>
<evidence type="ECO:0000256" key="5">
    <source>
        <dbReference type="ARBA" id="ARBA00023224"/>
    </source>
</evidence>
<dbReference type="InterPro" id="IPR001711">
    <property type="entry name" value="PLipase_C_Pinositol-sp_Y"/>
</dbReference>
<evidence type="ECO:0000256" key="3">
    <source>
        <dbReference type="ARBA" id="ARBA00022963"/>
    </source>
</evidence>
<dbReference type="SUPFAM" id="SSF49562">
    <property type="entry name" value="C2 domain (Calcium/lipid-binding domain, CaLB)"/>
    <property type="match status" value="1"/>
</dbReference>
<evidence type="ECO:0000256" key="8">
    <source>
        <dbReference type="SAM" id="MobiDB-lite"/>
    </source>
</evidence>
<keyword evidence="3 7" id="KW-0442">Lipid degradation</keyword>
<dbReference type="GO" id="GO:0051209">
    <property type="term" value="P:release of sequestered calcium ion into cytosol"/>
    <property type="evidence" value="ECO:0007669"/>
    <property type="project" value="TreeGrafter"/>
</dbReference>
<feature type="domain" description="PI-PLC Y-box" evidence="10">
    <location>
        <begin position="239"/>
        <end position="353"/>
    </location>
</feature>
<evidence type="ECO:0000313" key="12">
    <source>
        <dbReference type="Proteomes" id="UP000267821"/>
    </source>
</evidence>
<keyword evidence="12" id="KW-1185">Reference proteome</keyword>
<dbReference type="InterPro" id="IPR035892">
    <property type="entry name" value="C2_domain_sf"/>
</dbReference>
<dbReference type="InterPro" id="IPR000909">
    <property type="entry name" value="PLipase_C_PInositol-sp_X_dom"/>
</dbReference>
<dbReference type="InterPro" id="IPR001192">
    <property type="entry name" value="PI-PLC_fam"/>
</dbReference>
<comment type="function">
    <text evidence="6">The production of the second messenger molecules diacylglycerol (DAG) and inositol 1,4,5-trisphosphate (IP3) is mediated by activated phosphatidylinositol-specific phospholipase C enzymes.</text>
</comment>
<dbReference type="OrthoDB" id="269822at2759"/>
<dbReference type="PANTHER" id="PTHR10336:SF82">
    <property type="entry name" value="PHOSPHOINOSITIDE PHOSPHOLIPASE C"/>
    <property type="match status" value="1"/>
</dbReference>
<dbReference type="InParanoid" id="A0A3N4LFB1"/>
<dbReference type="GO" id="GO:0004435">
    <property type="term" value="F:phosphatidylinositol-4,5-bisphosphate phospholipase C activity"/>
    <property type="evidence" value="ECO:0007669"/>
    <property type="project" value="UniProtKB-EC"/>
</dbReference>
<evidence type="ECO:0000256" key="2">
    <source>
        <dbReference type="ARBA" id="ARBA00022801"/>
    </source>
</evidence>
<protein>
    <recommendedName>
        <fullName evidence="7">Phosphoinositide phospholipase C</fullName>
        <ecNumber evidence="7">3.1.4.11</ecNumber>
    </recommendedName>
</protein>
<dbReference type="AlphaFoldDB" id="A0A3N4LFB1"/>
<accession>A0A3N4LFB1</accession>
<dbReference type="Proteomes" id="UP000267821">
    <property type="component" value="Unassembled WGS sequence"/>
</dbReference>
<dbReference type="CDD" id="cd00275">
    <property type="entry name" value="C2_PLC_like"/>
    <property type="match status" value="1"/>
</dbReference>
<feature type="region of interest" description="Disordered" evidence="8">
    <location>
        <begin position="192"/>
        <end position="218"/>
    </location>
</feature>
<evidence type="ECO:0000313" key="11">
    <source>
        <dbReference type="EMBL" id="RPB19371.1"/>
    </source>
</evidence>
<dbReference type="FunFam" id="3.20.20.190:FF:000039">
    <property type="entry name" value="Phosphoinositide phospholipase C"/>
    <property type="match status" value="1"/>
</dbReference>
<name>A0A3N4LFB1_9PEZI</name>
<dbReference type="Gene3D" id="3.20.20.190">
    <property type="entry name" value="Phosphatidylinositol (PI) phosphodiesterase"/>
    <property type="match status" value="1"/>
</dbReference>
<dbReference type="SUPFAM" id="SSF51695">
    <property type="entry name" value="PLC-like phosphodiesterases"/>
    <property type="match status" value="1"/>
</dbReference>
<dbReference type="SMART" id="SM00148">
    <property type="entry name" value="PLCXc"/>
    <property type="match status" value="1"/>
</dbReference>
<dbReference type="Pfam" id="PF00388">
    <property type="entry name" value="PI-PLC-X"/>
    <property type="match status" value="1"/>
</dbReference>
<dbReference type="STRING" id="1051890.A0A3N4LFB1"/>
<feature type="compositionally biased region" description="Polar residues" evidence="8">
    <location>
        <begin position="192"/>
        <end position="205"/>
    </location>
</feature>
<dbReference type="PRINTS" id="PR00390">
    <property type="entry name" value="PHPHLIPASEC"/>
</dbReference>
<sequence>MCSPHANILRLPRPGDKDESHPLTSYFISSSHNTYLVGHQLYGDSTTAGYKYVLRRACRCIEIDVWDGDNGEPEVFHGWTLTKEIGFREVCKAIRDNAFWTECGEEVMGPVVISLECHCSAKQQEKMVKIMKDVWRGILVEKPIDGKGTLHEVDCVPTLKELKGKILVKTKYHPPEQQEEAKALRESVAQMTITPKRASTNPENKSSSSEDSSTDEELLEFARFSGKPKPKKQKITRALSDLAIYIGATHFPGTFTPPTPFRAGTVFSFSEKVFANHQHAYPQQLFNHNLNHFMRVYPFGLRFSSSNADPTQFWRRGVQIVALNWQKVDEGMMLNEGMFAGEGGYVLKPPHFRPGADGGPPPPAPERKRLDLEIEVLAAQNIPLPDDDENPERFEPYVKVEVYVDDPALNADEIKGRTRKAKNKGTDALWEPKKKTKKIGEVVKFKGVEGVRDPAMCFVRIKVHDEEFGKDDLAGWGCMRLDRTRRGWRVVRLIDRKGRRSEGVLLVRVGWRMVA</sequence>
<keyword evidence="2 7" id="KW-0378">Hydrolase</keyword>
<evidence type="ECO:0000256" key="6">
    <source>
        <dbReference type="ARBA" id="ARBA00059664"/>
    </source>
</evidence>
<dbReference type="GO" id="GO:0048015">
    <property type="term" value="P:phosphatidylinositol-mediated signaling"/>
    <property type="evidence" value="ECO:0007669"/>
    <property type="project" value="TreeGrafter"/>
</dbReference>
<dbReference type="EMBL" id="ML121590">
    <property type="protein sequence ID" value="RPB19371.1"/>
    <property type="molecule type" value="Genomic_DNA"/>
</dbReference>
<evidence type="ECO:0000256" key="1">
    <source>
        <dbReference type="ARBA" id="ARBA00001195"/>
    </source>
</evidence>
<dbReference type="PROSITE" id="PS50007">
    <property type="entry name" value="PIPLC_X_DOMAIN"/>
    <property type="match status" value="1"/>
</dbReference>
<organism evidence="11 12">
    <name type="scientific">Terfezia boudieri ATCC MYA-4762</name>
    <dbReference type="NCBI Taxonomy" id="1051890"/>
    <lineage>
        <taxon>Eukaryota</taxon>
        <taxon>Fungi</taxon>
        <taxon>Dikarya</taxon>
        <taxon>Ascomycota</taxon>
        <taxon>Pezizomycotina</taxon>
        <taxon>Pezizomycetes</taxon>
        <taxon>Pezizales</taxon>
        <taxon>Pezizaceae</taxon>
        <taxon>Terfezia</taxon>
    </lineage>
</organism>
<dbReference type="InterPro" id="IPR000008">
    <property type="entry name" value="C2_dom"/>
</dbReference>
<dbReference type="PROSITE" id="PS50008">
    <property type="entry name" value="PIPLC_Y_DOMAIN"/>
    <property type="match status" value="1"/>
</dbReference>
<gene>
    <name evidence="11" type="ORF">L211DRAFT_794350</name>
</gene>
<dbReference type="CDD" id="cd08598">
    <property type="entry name" value="PI-PLC1c_yeast"/>
    <property type="match status" value="1"/>
</dbReference>
<proteinExistence type="predicted"/>
<dbReference type="PROSITE" id="PS50004">
    <property type="entry name" value="C2"/>
    <property type="match status" value="1"/>
</dbReference>